<evidence type="ECO:0000313" key="1">
    <source>
        <dbReference type="EMBL" id="NGO64238.1"/>
    </source>
</evidence>
<dbReference type="Proteomes" id="UP000477849">
    <property type="component" value="Unassembled WGS sequence"/>
</dbReference>
<dbReference type="Pfam" id="PF10065">
    <property type="entry name" value="DUF2303"/>
    <property type="match status" value="1"/>
</dbReference>
<organism evidence="1 2">
    <name type="scientific">Rhizobium daejeonense</name>
    <dbReference type="NCBI Taxonomy" id="240521"/>
    <lineage>
        <taxon>Bacteria</taxon>
        <taxon>Pseudomonadati</taxon>
        <taxon>Pseudomonadota</taxon>
        <taxon>Alphaproteobacteria</taxon>
        <taxon>Hyphomicrobiales</taxon>
        <taxon>Rhizobiaceae</taxon>
        <taxon>Rhizobium/Agrobacterium group</taxon>
        <taxon>Rhizobium</taxon>
    </lineage>
</organism>
<dbReference type="EMBL" id="JAAKZH010000003">
    <property type="protein sequence ID" value="NGO64238.1"/>
    <property type="molecule type" value="Genomic_DNA"/>
</dbReference>
<reference evidence="1 2" key="1">
    <citation type="submission" date="2020-02" db="EMBL/GenBank/DDBJ databases">
        <title>Genome sequence of the type strain CCBAU10050 of Rhizobium daejeonense.</title>
        <authorList>
            <person name="Gao J."/>
            <person name="Sun J."/>
        </authorList>
    </citation>
    <scope>NUCLEOTIDE SEQUENCE [LARGE SCALE GENOMIC DNA]</scope>
    <source>
        <strain evidence="1 2">CCBAU10050</strain>
    </source>
</reference>
<proteinExistence type="predicted"/>
<protein>
    <submittedName>
        <fullName evidence="1">DUF2303 family protein</fullName>
    </submittedName>
</protein>
<dbReference type="InterPro" id="IPR019276">
    <property type="entry name" value="DUF2303"/>
</dbReference>
<keyword evidence="2" id="KW-1185">Reference proteome</keyword>
<sequence length="305" mass="33741">MDQLSETAVKAIAELTREIDTGINVINPPSEIPGLPASIPVMIDGADGSVSSVKSLVEEWRVAPLRKSGTARVTTLESFIDLTNRHKTEESAIFAATDWQKPSLTAVIDYHENLSGGQADNGKHRVLYEFPRSQEWEAWSGIHGQSLDQATFAEFIEDHIADLSAPDTLEEEDFRKKFGFKVAYPNELVALSRGLAVHTETRVKSNLVLQSGEGEITWDEEHKDAAGNKLAVPGMFILSIPAFHMGETMRIPVRLRYRVRAGALSWTVLLYRPDVFITQEVLRNLQTAAAETELPKFVGAPEMSA</sequence>
<dbReference type="RefSeq" id="WP_163905195.1">
    <property type="nucleotide sequence ID" value="NZ_CP048427.1"/>
</dbReference>
<accession>A0A6M1S7A3</accession>
<gene>
    <name evidence="1" type="ORF">G6N76_11170</name>
</gene>
<name>A0A6M1S7A3_9HYPH</name>
<comment type="caution">
    <text evidence="1">The sequence shown here is derived from an EMBL/GenBank/DDBJ whole genome shotgun (WGS) entry which is preliminary data.</text>
</comment>
<evidence type="ECO:0000313" key="2">
    <source>
        <dbReference type="Proteomes" id="UP000477849"/>
    </source>
</evidence>
<dbReference type="AlphaFoldDB" id="A0A6M1S7A3"/>